<dbReference type="Proteomes" id="UP000270296">
    <property type="component" value="Unassembled WGS sequence"/>
</dbReference>
<proteinExistence type="predicted"/>
<feature type="compositionally biased region" description="Polar residues" evidence="1">
    <location>
        <begin position="1"/>
        <end position="24"/>
    </location>
</feature>
<reference evidence="4" key="1">
    <citation type="submission" date="2016-06" db="UniProtKB">
        <authorList>
            <consortium name="WormBaseParasite"/>
        </authorList>
    </citation>
    <scope>IDENTIFICATION</scope>
</reference>
<sequence length="125" mass="13434">MKIQSFNESLSTTQVTTPASQTKASLPGFNVKGASDTTDSKKTGKELEAELVVGCAIKAHLNRCWILGHYGVPKQGGADVNKYSNTEKQISDTISDQQTVTAGKAEETKESSKTSYETDSALQFL</sequence>
<evidence type="ECO:0000313" key="3">
    <source>
        <dbReference type="Proteomes" id="UP000270296"/>
    </source>
</evidence>
<reference evidence="2 3" key="2">
    <citation type="submission" date="2018-11" db="EMBL/GenBank/DDBJ databases">
        <authorList>
            <consortium name="Pathogen Informatics"/>
        </authorList>
    </citation>
    <scope>NUCLEOTIDE SEQUENCE [LARGE SCALE GENOMIC DNA]</scope>
</reference>
<dbReference type="EMBL" id="UZAM01014160">
    <property type="protein sequence ID" value="VDP32308.1"/>
    <property type="molecule type" value="Genomic_DNA"/>
</dbReference>
<feature type="compositionally biased region" description="Polar residues" evidence="1">
    <location>
        <begin position="88"/>
        <end position="101"/>
    </location>
</feature>
<accession>A0A183J3P5</accession>
<feature type="region of interest" description="Disordered" evidence="1">
    <location>
        <begin position="88"/>
        <end position="125"/>
    </location>
</feature>
<dbReference type="WBParaSite" id="SBAD_0001085901-mRNA-1">
    <property type="protein sequence ID" value="SBAD_0001085901-mRNA-1"/>
    <property type="gene ID" value="SBAD_0001085901"/>
</dbReference>
<protein>
    <submittedName>
        <fullName evidence="4">RNase H domain-containing protein</fullName>
    </submittedName>
</protein>
<evidence type="ECO:0000313" key="2">
    <source>
        <dbReference type="EMBL" id="VDP32308.1"/>
    </source>
</evidence>
<keyword evidence="3" id="KW-1185">Reference proteome</keyword>
<organism evidence="4">
    <name type="scientific">Soboliphyme baturini</name>
    <dbReference type="NCBI Taxonomy" id="241478"/>
    <lineage>
        <taxon>Eukaryota</taxon>
        <taxon>Metazoa</taxon>
        <taxon>Ecdysozoa</taxon>
        <taxon>Nematoda</taxon>
        <taxon>Enoplea</taxon>
        <taxon>Dorylaimia</taxon>
        <taxon>Dioctophymatida</taxon>
        <taxon>Dioctophymatoidea</taxon>
        <taxon>Soboliphymatidae</taxon>
        <taxon>Soboliphyme</taxon>
    </lineage>
</organism>
<evidence type="ECO:0000313" key="4">
    <source>
        <dbReference type="WBParaSite" id="SBAD_0001085901-mRNA-1"/>
    </source>
</evidence>
<name>A0A183J3P5_9BILA</name>
<evidence type="ECO:0000256" key="1">
    <source>
        <dbReference type="SAM" id="MobiDB-lite"/>
    </source>
</evidence>
<feature type="region of interest" description="Disordered" evidence="1">
    <location>
        <begin position="1"/>
        <end position="41"/>
    </location>
</feature>
<dbReference type="AlphaFoldDB" id="A0A183J3P5"/>
<gene>
    <name evidence="2" type="ORF">SBAD_LOCUS10493</name>
</gene>